<dbReference type="RefSeq" id="WP_212774102.1">
    <property type="nucleotide sequence ID" value="NZ_AP024601.1"/>
</dbReference>
<dbReference type="PROSITE" id="PS51257">
    <property type="entry name" value="PROKAR_LIPOPROTEIN"/>
    <property type="match status" value="1"/>
</dbReference>
<keyword evidence="4" id="KW-1185">Reference proteome</keyword>
<feature type="signal peptide" evidence="2">
    <location>
        <begin position="1"/>
        <end position="20"/>
    </location>
</feature>
<evidence type="ECO:0000313" key="3">
    <source>
        <dbReference type="EMBL" id="BCU80777.1"/>
    </source>
</evidence>
<feature type="compositionally biased region" description="Polar residues" evidence="1">
    <location>
        <begin position="38"/>
        <end position="50"/>
    </location>
</feature>
<evidence type="ECO:0000256" key="2">
    <source>
        <dbReference type="SAM" id="SignalP"/>
    </source>
</evidence>
<reference evidence="3" key="2">
    <citation type="journal article" date="2021" name="Microbiol. Resour. Announc.">
        <title>Complete Genome Sequence of Polycladomyces abyssicola JIR-001T, Isolated from Hemipelagic Sediment in Deep Seawater.</title>
        <authorList>
            <person name="Tsubouchi T."/>
            <person name="Kaneko Y."/>
        </authorList>
    </citation>
    <scope>NUCLEOTIDE SEQUENCE</scope>
    <source>
        <strain evidence="3">JIR-001</strain>
    </source>
</reference>
<name>A0A8D5ZME3_9BACL</name>
<proteinExistence type="predicted"/>
<accession>A0A8D5ZME3</accession>
<evidence type="ECO:0000313" key="4">
    <source>
        <dbReference type="Proteomes" id="UP000677436"/>
    </source>
</evidence>
<organism evidence="3 4">
    <name type="scientific">Polycladomyces abyssicola</name>
    <dbReference type="NCBI Taxonomy" id="1125966"/>
    <lineage>
        <taxon>Bacteria</taxon>
        <taxon>Bacillati</taxon>
        <taxon>Bacillota</taxon>
        <taxon>Bacilli</taxon>
        <taxon>Bacillales</taxon>
        <taxon>Thermoactinomycetaceae</taxon>
        <taxon>Polycladomyces</taxon>
    </lineage>
</organism>
<gene>
    <name evidence="3" type="ORF">JIR001_05600</name>
</gene>
<feature type="chain" id="PRO_5039478334" description="Lipoprotein" evidence="2">
    <location>
        <begin position="21"/>
        <end position="187"/>
    </location>
</feature>
<protein>
    <recommendedName>
        <fullName evidence="5">Lipoprotein</fullName>
    </recommendedName>
</protein>
<feature type="region of interest" description="Disordered" evidence="1">
    <location>
        <begin position="28"/>
        <end position="60"/>
    </location>
</feature>
<evidence type="ECO:0000256" key="1">
    <source>
        <dbReference type="SAM" id="MobiDB-lite"/>
    </source>
</evidence>
<dbReference type="AlphaFoldDB" id="A0A8D5ZME3"/>
<sequence length="187" mass="20899">MLKKLIILVSFALMSSLLSGCGQLLSAVSNPPKDSKASENTSDTKGQDGQNQEDVEGATAPQETYQEIKFQPINWINGAPDPQPTPGVWVYTKEKHPGNLEDSFTWDEEDVLLVQIGNPEYEGYEMTPTNLQIIKPDVVRVVVKLEKDEFQTDEKEPARVYMTVKRGSLDGKKFIVVDQNGKKLQTK</sequence>
<evidence type="ECO:0008006" key="5">
    <source>
        <dbReference type="Google" id="ProtNLM"/>
    </source>
</evidence>
<reference evidence="3" key="1">
    <citation type="journal article" date="2013" name="Int. J. Syst. Evol. Microbiol.">
        <title>Polycladomyces abyssicola gen. nov., sp. nov., a thermophilic filamentous bacterium isolated from hemipelagic sediment.</title>
        <authorList>
            <person name="Tsubouchi T."/>
            <person name="Shimane Y."/>
            <person name="Mori K."/>
            <person name="Usui K."/>
            <person name="Hiraki T."/>
            <person name="Tame A."/>
            <person name="Uematsu K."/>
            <person name="Maruyama T."/>
            <person name="Hatada Y."/>
        </authorList>
    </citation>
    <scope>NUCLEOTIDE SEQUENCE</scope>
    <source>
        <strain evidence="3">JIR-001</strain>
    </source>
</reference>
<keyword evidence="2" id="KW-0732">Signal</keyword>
<dbReference type="KEGG" id="pabs:JIR001_05600"/>
<dbReference type="EMBL" id="AP024601">
    <property type="protein sequence ID" value="BCU80777.1"/>
    <property type="molecule type" value="Genomic_DNA"/>
</dbReference>
<dbReference type="Proteomes" id="UP000677436">
    <property type="component" value="Chromosome"/>
</dbReference>